<organism evidence="1 2">
    <name type="scientific">Solanum commersonii</name>
    <name type="common">Commerson's wild potato</name>
    <name type="synonym">Commerson's nightshade</name>
    <dbReference type="NCBI Taxonomy" id="4109"/>
    <lineage>
        <taxon>Eukaryota</taxon>
        <taxon>Viridiplantae</taxon>
        <taxon>Streptophyta</taxon>
        <taxon>Embryophyta</taxon>
        <taxon>Tracheophyta</taxon>
        <taxon>Spermatophyta</taxon>
        <taxon>Magnoliopsida</taxon>
        <taxon>eudicotyledons</taxon>
        <taxon>Gunneridae</taxon>
        <taxon>Pentapetalae</taxon>
        <taxon>asterids</taxon>
        <taxon>lamiids</taxon>
        <taxon>Solanales</taxon>
        <taxon>Solanaceae</taxon>
        <taxon>Solanoideae</taxon>
        <taxon>Solaneae</taxon>
        <taxon>Solanum</taxon>
    </lineage>
</organism>
<gene>
    <name evidence="1" type="ORF">H5410_033835</name>
</gene>
<keyword evidence="2" id="KW-1185">Reference proteome</keyword>
<dbReference type="PANTHER" id="PTHR34199:SF4">
    <property type="entry name" value="ARM REPEAT SUPERFAMILY PROTEIN"/>
    <property type="match status" value="1"/>
</dbReference>
<evidence type="ECO:0000313" key="1">
    <source>
        <dbReference type="EMBL" id="KAG5602465.1"/>
    </source>
</evidence>
<dbReference type="Proteomes" id="UP000824120">
    <property type="component" value="Chromosome 6"/>
</dbReference>
<protein>
    <submittedName>
        <fullName evidence="1">Uncharacterized protein</fullName>
    </submittedName>
</protein>
<accession>A0A9J5YPR7</accession>
<evidence type="ECO:0000313" key="2">
    <source>
        <dbReference type="Proteomes" id="UP000824120"/>
    </source>
</evidence>
<reference evidence="1 2" key="1">
    <citation type="submission" date="2020-09" db="EMBL/GenBank/DDBJ databases">
        <title>De no assembly of potato wild relative species, Solanum commersonii.</title>
        <authorList>
            <person name="Cho K."/>
        </authorList>
    </citation>
    <scope>NUCLEOTIDE SEQUENCE [LARGE SCALE GENOMIC DNA]</scope>
    <source>
        <strain evidence="1">LZ3.2</strain>
        <tissue evidence="1">Leaf</tissue>
    </source>
</reference>
<dbReference type="EMBL" id="JACXVP010000006">
    <property type="protein sequence ID" value="KAG5602465.1"/>
    <property type="molecule type" value="Genomic_DNA"/>
</dbReference>
<dbReference type="AlphaFoldDB" id="A0A9J5YPR7"/>
<comment type="caution">
    <text evidence="1">The sequence shown here is derived from an EMBL/GenBank/DDBJ whole genome shotgun (WGS) entry which is preliminary data.</text>
</comment>
<sequence length="332" mass="36368">MAKTLTPMADFQVLQTYLLTSLRIGISQSVLWNLPTIHLLRRSVYNVGVTFTTFRRSPSTKLATAEFTLLAVKFMARKQHSLFYICVYLIVCRHPKNTNVVESMVKALARVVSSIQRGKLSLRCAWWEGSRRSYFARSGSVLGSEGLGCQPMDQSVLYGRLNVLIQFQDTCEESLAAVAGMFSSKAKGIEWSLDSDASNAAVLVASEAHAITLAIEGLLGVVFTVATLTDEAVDMGELDSPRCESDPPAKLTGRTAILCVSMVDSMWLTILDALSFILAKSQGEAIILEILKGYQAFTQACGILHAVEPLNSFLASLCKFTIGIPVEVEKRR</sequence>
<dbReference type="PANTHER" id="PTHR34199">
    <property type="entry name" value="NUMOD3 MOTIF FAMILY PROTEIN, EXPRESSED"/>
    <property type="match status" value="1"/>
</dbReference>
<name>A0A9J5YPR7_SOLCO</name>
<dbReference type="OrthoDB" id="1303487at2759"/>
<proteinExistence type="predicted"/>